<keyword evidence="2" id="KW-0479">Metal-binding</keyword>
<feature type="domain" description="C2H2-type" evidence="11">
    <location>
        <begin position="38"/>
        <end position="65"/>
    </location>
</feature>
<dbReference type="SMART" id="SM00355">
    <property type="entry name" value="ZnF_C2H2"/>
    <property type="match status" value="3"/>
</dbReference>
<dbReference type="GO" id="GO:0008270">
    <property type="term" value="F:zinc ion binding"/>
    <property type="evidence" value="ECO:0007669"/>
    <property type="project" value="UniProtKB-KW"/>
</dbReference>
<dbReference type="FunFam" id="3.30.160.60:FF:000594">
    <property type="entry name" value="Transcription factor HIVEP2"/>
    <property type="match status" value="1"/>
</dbReference>
<keyword evidence="7" id="KW-0804">Transcription</keyword>
<feature type="compositionally biased region" description="Polar residues" evidence="10">
    <location>
        <begin position="702"/>
        <end position="711"/>
    </location>
</feature>
<evidence type="ECO:0000256" key="3">
    <source>
        <dbReference type="ARBA" id="ARBA00022737"/>
    </source>
</evidence>
<evidence type="ECO:0000256" key="5">
    <source>
        <dbReference type="ARBA" id="ARBA00022833"/>
    </source>
</evidence>
<dbReference type="PANTHER" id="PTHR45944">
    <property type="entry name" value="SCHNURRI, ISOFORM F"/>
    <property type="match status" value="1"/>
</dbReference>
<evidence type="ECO:0000256" key="4">
    <source>
        <dbReference type="ARBA" id="ARBA00022771"/>
    </source>
</evidence>
<evidence type="ECO:0000256" key="7">
    <source>
        <dbReference type="ARBA" id="ARBA00023163"/>
    </source>
</evidence>
<evidence type="ECO:0000259" key="11">
    <source>
        <dbReference type="PROSITE" id="PS50157"/>
    </source>
</evidence>
<dbReference type="InterPro" id="IPR013087">
    <property type="entry name" value="Znf_C2H2_type"/>
</dbReference>
<dbReference type="Pfam" id="PF00096">
    <property type="entry name" value="zf-C2H2"/>
    <property type="match status" value="2"/>
</dbReference>
<feature type="region of interest" description="Disordered" evidence="10">
    <location>
        <begin position="92"/>
        <end position="162"/>
    </location>
</feature>
<dbReference type="PANTHER" id="PTHR45944:SF2">
    <property type="entry name" value="SCHNURRI, ISOFORM F"/>
    <property type="match status" value="1"/>
</dbReference>
<dbReference type="PROSITE" id="PS00028">
    <property type="entry name" value="ZINC_FINGER_C2H2_1"/>
    <property type="match status" value="2"/>
</dbReference>
<feature type="region of interest" description="Disordered" evidence="10">
    <location>
        <begin position="226"/>
        <end position="262"/>
    </location>
</feature>
<dbReference type="PROSITE" id="PS51811">
    <property type="entry name" value="ZF_CCHC_HIVEP"/>
    <property type="match status" value="1"/>
</dbReference>
<feature type="compositionally biased region" description="Polar residues" evidence="10">
    <location>
        <begin position="981"/>
        <end position="995"/>
    </location>
</feature>
<feature type="domain" description="C2H2-type" evidence="11">
    <location>
        <begin position="11"/>
        <end position="38"/>
    </location>
</feature>
<evidence type="ECO:0008006" key="14">
    <source>
        <dbReference type="Google" id="ProtNLM"/>
    </source>
</evidence>
<dbReference type="HOGENOM" id="CLU_340285_0_0_1"/>
<dbReference type="InterPro" id="IPR051969">
    <property type="entry name" value="Zinc-finger_DNA-bd_regulators"/>
</dbReference>
<accession>S4R6S9</accession>
<evidence type="ECO:0000256" key="10">
    <source>
        <dbReference type="SAM" id="MobiDB-lite"/>
    </source>
</evidence>
<dbReference type="Ensembl" id="ENSPMAT00000000913.1">
    <property type="protein sequence ID" value="ENSPMAP00000000909.1"/>
    <property type="gene ID" value="ENSPMAG00000000830.1"/>
</dbReference>
<feature type="compositionally biased region" description="Polar residues" evidence="10">
    <location>
        <begin position="113"/>
        <end position="122"/>
    </location>
</feature>
<feature type="compositionally biased region" description="Basic and acidic residues" evidence="10">
    <location>
        <begin position="380"/>
        <end position="396"/>
    </location>
</feature>
<evidence type="ECO:0000256" key="6">
    <source>
        <dbReference type="ARBA" id="ARBA00023015"/>
    </source>
</evidence>
<feature type="domain" description="CCHC HIVEP-type" evidence="12">
    <location>
        <begin position="546"/>
        <end position="576"/>
    </location>
</feature>
<dbReference type="STRING" id="7757.ENSPMAP00000000909"/>
<evidence type="ECO:0000313" key="13">
    <source>
        <dbReference type="Ensembl" id="ENSPMAP00000000909.1"/>
    </source>
</evidence>
<proteinExistence type="predicted"/>
<feature type="region of interest" description="Disordered" evidence="10">
    <location>
        <begin position="372"/>
        <end position="439"/>
    </location>
</feature>
<name>S4R6S9_PETMA</name>
<feature type="region of interest" description="Disordered" evidence="10">
    <location>
        <begin position="580"/>
        <end position="676"/>
    </location>
</feature>
<protein>
    <recommendedName>
        <fullName evidence="14">HIVEP zinc finger 3a</fullName>
    </recommendedName>
</protein>
<dbReference type="Gene3D" id="3.30.160.60">
    <property type="entry name" value="Classic Zinc Finger"/>
    <property type="match status" value="2"/>
</dbReference>
<keyword evidence="6" id="KW-0805">Transcription regulation</keyword>
<organism evidence="13">
    <name type="scientific">Petromyzon marinus</name>
    <name type="common">Sea lamprey</name>
    <dbReference type="NCBI Taxonomy" id="7757"/>
    <lineage>
        <taxon>Eukaryota</taxon>
        <taxon>Metazoa</taxon>
        <taxon>Chordata</taxon>
        <taxon>Craniata</taxon>
        <taxon>Vertebrata</taxon>
        <taxon>Cyclostomata</taxon>
        <taxon>Hyperoartia</taxon>
        <taxon>Petromyzontiformes</taxon>
        <taxon>Petromyzontidae</taxon>
        <taxon>Petromyzon</taxon>
    </lineage>
</organism>
<reference evidence="13" key="2">
    <citation type="submission" date="2025-09" db="UniProtKB">
        <authorList>
            <consortium name="Ensembl"/>
        </authorList>
    </citation>
    <scope>IDENTIFICATION</scope>
</reference>
<evidence type="ECO:0000256" key="8">
    <source>
        <dbReference type="ARBA" id="ARBA00023242"/>
    </source>
</evidence>
<dbReference type="GO" id="GO:0005634">
    <property type="term" value="C:nucleus"/>
    <property type="evidence" value="ECO:0007669"/>
    <property type="project" value="UniProtKB-SubCell"/>
</dbReference>
<feature type="compositionally biased region" description="Basic and acidic residues" evidence="10">
    <location>
        <begin position="123"/>
        <end position="148"/>
    </location>
</feature>
<dbReference type="SUPFAM" id="SSF57667">
    <property type="entry name" value="beta-beta-alpha zinc fingers"/>
    <property type="match status" value="2"/>
</dbReference>
<keyword evidence="5" id="KW-0862">Zinc</keyword>
<evidence type="ECO:0000256" key="9">
    <source>
        <dbReference type="PROSITE-ProRule" id="PRU00042"/>
    </source>
</evidence>
<feature type="region of interest" description="Disordered" evidence="10">
    <location>
        <begin position="702"/>
        <end position="736"/>
    </location>
</feature>
<feature type="compositionally biased region" description="Basic residues" evidence="10">
    <location>
        <begin position="905"/>
        <end position="916"/>
    </location>
</feature>
<dbReference type="GO" id="GO:0000981">
    <property type="term" value="F:DNA-binding transcription factor activity, RNA polymerase II-specific"/>
    <property type="evidence" value="ECO:0007669"/>
    <property type="project" value="TreeGrafter"/>
</dbReference>
<dbReference type="GeneTree" id="ENSGT00940000156512"/>
<dbReference type="PROSITE" id="PS50157">
    <property type="entry name" value="ZINC_FINGER_C2H2_2"/>
    <property type="match status" value="2"/>
</dbReference>
<evidence type="ECO:0000259" key="12">
    <source>
        <dbReference type="PROSITE" id="PS51811"/>
    </source>
</evidence>
<feature type="compositionally biased region" description="Polar residues" evidence="10">
    <location>
        <begin position="961"/>
        <end position="970"/>
    </location>
</feature>
<comment type="subcellular location">
    <subcellularLocation>
        <location evidence="1">Nucleus</location>
    </subcellularLocation>
</comment>
<dbReference type="InterPro" id="IPR034729">
    <property type="entry name" value="Znf_CCHC_HIVEP"/>
</dbReference>
<feature type="region of interest" description="Disordered" evidence="10">
    <location>
        <begin position="783"/>
        <end position="995"/>
    </location>
</feature>
<dbReference type="InterPro" id="IPR036236">
    <property type="entry name" value="Znf_C2H2_sf"/>
</dbReference>
<feature type="compositionally biased region" description="Basic and acidic residues" evidence="10">
    <location>
        <begin position="629"/>
        <end position="639"/>
    </location>
</feature>
<sequence>RDSRPKKPGKYVCPYCGRACAKPSVLKKHIRSHTGERPYCLACGFAFKTKSNLYKHRKSHAHAVKAGLVCGTDDGGSGDWTEIEKSFSLEAHSELDESTDTDDETAVEDQRVKTSPCQTELSADTKEKHDGDRTQDIPQHRSGEENAERMSGSAKGSQGTGDMQSFLPRVVLVPPNPSASPSTQFTDSFRKPLTSDVNVCMEESEKQRSPKPKLNWSAKVTEEANLRSASSENLLRPNTFGSKSSTDSGYFSRSESADQPLTSPTNFHPLSFCTYIMIVTKSSGSPEQRFSAPAAQILIPRPCQKHIKADRIWWQIRLPIMAQTSNVLLTIEYIIQDDETAVEDASLDVKDCSAGLLSESCFDYGQQRVKTSPCQTELSADTKEKHDGDRTQDIPQHRSAPVKSEAGGEYLLVPSLETPGFPRSNSMPSYTRPDDTEVKTPVPLRGSHSFDEPASAFHGDAYSSSSNLYFANHRSLVRQTAVQADEFPVASESKVPTASQSSRVPMVGASQNLQDMGEGLNVGRRASPTTGEQHVRARRPARYSRGSFYECHTCKVTYKKVENYIVHKRLYCSELHMFPSSSNSSLEMESPAGDAAHEGKTGAGKASDRSVLIRKRRKQRSVGDEEDMLTEHDVPEGPRDVSVTAPVTMNSQAPKWQHSDPVKPQPPQLLVDGGSRRGLSLESGLSCYSSVGSHNEISVIQHTKSLSQPSSFERADSLETARSLSPDGCKGAQWSQQQQQCSLPALQATEHNKEDQASLADSLSIRGTKLVRQNNIQVPEILVTEEPDLVQPTDAPEKESEKKMEEDFSWPKRSETLSQLPPEKLPPKKKRLRLAELGNSSFESSTDSSFSGSLSRSPSLESNLSRCSSLSISLDRVELDDEKPKAEPEEKPRQEEVAFLTVPTSHHHRQHHHSREMRRSASEQARSPQYAGPGMAEIRSKSFDCGSISNSPPPPLGLDMDSSQPLTSSPLRERRKMCLVRQTSLSGYSEVQESP</sequence>
<feature type="compositionally biased region" description="Basic and acidic residues" evidence="10">
    <location>
        <begin position="795"/>
        <end position="815"/>
    </location>
</feature>
<dbReference type="AlphaFoldDB" id="S4R6S9"/>
<dbReference type="OMA" id="SPCQTEL"/>
<keyword evidence="3" id="KW-0677">Repeat</keyword>
<dbReference type="GO" id="GO:0000978">
    <property type="term" value="F:RNA polymerase II cis-regulatory region sequence-specific DNA binding"/>
    <property type="evidence" value="ECO:0007669"/>
    <property type="project" value="TreeGrafter"/>
</dbReference>
<feature type="compositionally biased region" description="Polar residues" evidence="10">
    <location>
        <begin position="239"/>
        <end position="262"/>
    </location>
</feature>
<evidence type="ECO:0000256" key="1">
    <source>
        <dbReference type="ARBA" id="ARBA00004123"/>
    </source>
</evidence>
<feature type="compositionally biased region" description="Basic and acidic residues" evidence="10">
    <location>
        <begin position="882"/>
        <end position="896"/>
    </location>
</feature>
<evidence type="ECO:0000256" key="2">
    <source>
        <dbReference type="ARBA" id="ARBA00022723"/>
    </source>
</evidence>
<keyword evidence="8" id="KW-0539">Nucleus</keyword>
<feature type="compositionally biased region" description="Polar residues" evidence="10">
    <location>
        <begin position="645"/>
        <end position="654"/>
    </location>
</feature>
<feature type="compositionally biased region" description="Low complexity" evidence="10">
    <location>
        <begin position="838"/>
        <end position="874"/>
    </location>
</feature>
<keyword evidence="4 9" id="KW-0863">Zinc-finger</keyword>
<feature type="compositionally biased region" description="Acidic residues" evidence="10">
    <location>
        <begin position="96"/>
        <end position="107"/>
    </location>
</feature>
<reference evidence="13" key="1">
    <citation type="submission" date="2025-08" db="UniProtKB">
        <authorList>
            <consortium name="Ensembl"/>
        </authorList>
    </citation>
    <scope>IDENTIFICATION</scope>
</reference>